<proteinExistence type="predicted"/>
<gene>
    <name evidence="2" type="ORF">WICANDRAFT_77829</name>
</gene>
<dbReference type="AlphaFoldDB" id="A0A1E3P8A9"/>
<dbReference type="GO" id="GO:0051285">
    <property type="term" value="C:cell cortex of cell tip"/>
    <property type="evidence" value="ECO:0007669"/>
    <property type="project" value="TreeGrafter"/>
</dbReference>
<feature type="transmembrane region" description="Helical" evidence="1">
    <location>
        <begin position="12"/>
        <end position="34"/>
    </location>
</feature>
<protein>
    <submittedName>
        <fullName evidence="2">Uncharacterized protein</fullName>
    </submittedName>
</protein>
<name>A0A1E3P8A9_WICAA</name>
<dbReference type="Proteomes" id="UP000094112">
    <property type="component" value="Unassembled WGS sequence"/>
</dbReference>
<feature type="transmembrane region" description="Helical" evidence="1">
    <location>
        <begin position="172"/>
        <end position="193"/>
    </location>
</feature>
<evidence type="ECO:0000313" key="3">
    <source>
        <dbReference type="Proteomes" id="UP000094112"/>
    </source>
</evidence>
<keyword evidence="1" id="KW-0812">Transmembrane</keyword>
<organism evidence="2 3">
    <name type="scientific">Wickerhamomyces anomalus (strain ATCC 58044 / CBS 1984 / NCYC 433 / NRRL Y-366-8)</name>
    <name type="common">Yeast</name>
    <name type="synonym">Hansenula anomala</name>
    <dbReference type="NCBI Taxonomy" id="683960"/>
    <lineage>
        <taxon>Eukaryota</taxon>
        <taxon>Fungi</taxon>
        <taxon>Dikarya</taxon>
        <taxon>Ascomycota</taxon>
        <taxon>Saccharomycotina</taxon>
        <taxon>Saccharomycetes</taxon>
        <taxon>Phaffomycetales</taxon>
        <taxon>Wickerhamomycetaceae</taxon>
        <taxon>Wickerhamomyces</taxon>
    </lineage>
</organism>
<dbReference type="GO" id="GO:0031505">
    <property type="term" value="P:fungal-type cell wall organization"/>
    <property type="evidence" value="ECO:0007669"/>
    <property type="project" value="TreeGrafter"/>
</dbReference>
<keyword evidence="1" id="KW-1133">Transmembrane helix</keyword>
<evidence type="ECO:0000313" key="2">
    <source>
        <dbReference type="EMBL" id="ODQ61182.1"/>
    </source>
</evidence>
<dbReference type="PANTHER" id="PTHR28019">
    <property type="entry name" value="CELL MEMBRANE PROTEIN YLR413W-RELATED"/>
    <property type="match status" value="1"/>
</dbReference>
<sequence length="308" mass="34323">MWLIDRERKQPGSIWSLLTCLTTLILLCVALGGLSSRSNGIKSVFIAHLDFSNANWQMVVPGLDNFRGHGFPPIQRMNLWNNCNGDYDMNGGFDAINPYRTWYSTSLDPRYAVSHQLNSLNPGAFTRDEINTPSGTVIPRVQSGTIIVLTTIACVLNGIAFFCQLLRIPGFVIPKIIAVIFLLVANTMVHVLAKRMVNSFNNNYGTFGIQADLGGRYLAMVWNAFGILLISAALQFTRGPGGIMGNYYEDNSPKFDPEAMKHGYTPNYNSQQMNKQPNDMGYNNMNNYNNGQMVGNYPNEHPPPPAYH</sequence>
<dbReference type="RefSeq" id="XP_019040389.1">
    <property type="nucleotide sequence ID" value="XM_019184622.1"/>
</dbReference>
<feature type="transmembrane region" description="Helical" evidence="1">
    <location>
        <begin position="213"/>
        <end position="234"/>
    </location>
</feature>
<dbReference type="PANTHER" id="PTHR28019:SF2">
    <property type="entry name" value="CELL MEMBRANE PROTEIN YLR413W-RELATED"/>
    <property type="match status" value="1"/>
</dbReference>
<keyword evidence="3" id="KW-1185">Reference proteome</keyword>
<reference evidence="2 3" key="1">
    <citation type="journal article" date="2016" name="Proc. Natl. Acad. Sci. U.S.A.">
        <title>Comparative genomics of biotechnologically important yeasts.</title>
        <authorList>
            <person name="Riley R."/>
            <person name="Haridas S."/>
            <person name="Wolfe K.H."/>
            <person name="Lopes M.R."/>
            <person name="Hittinger C.T."/>
            <person name="Goeker M."/>
            <person name="Salamov A.A."/>
            <person name="Wisecaver J.H."/>
            <person name="Long T.M."/>
            <person name="Calvey C.H."/>
            <person name="Aerts A.L."/>
            <person name="Barry K.W."/>
            <person name="Choi C."/>
            <person name="Clum A."/>
            <person name="Coughlan A.Y."/>
            <person name="Deshpande S."/>
            <person name="Douglass A.P."/>
            <person name="Hanson S.J."/>
            <person name="Klenk H.-P."/>
            <person name="LaButti K.M."/>
            <person name="Lapidus A."/>
            <person name="Lindquist E.A."/>
            <person name="Lipzen A.M."/>
            <person name="Meier-Kolthoff J.P."/>
            <person name="Ohm R.A."/>
            <person name="Otillar R.P."/>
            <person name="Pangilinan J.L."/>
            <person name="Peng Y."/>
            <person name="Rokas A."/>
            <person name="Rosa C.A."/>
            <person name="Scheuner C."/>
            <person name="Sibirny A.A."/>
            <person name="Slot J.C."/>
            <person name="Stielow J.B."/>
            <person name="Sun H."/>
            <person name="Kurtzman C.P."/>
            <person name="Blackwell M."/>
            <person name="Grigoriev I.V."/>
            <person name="Jeffries T.W."/>
        </authorList>
    </citation>
    <scope>NUCLEOTIDE SEQUENCE [LARGE SCALE GENOMIC DNA]</scope>
    <source>
        <strain evidence="3">ATCC 58044 / CBS 1984 / NCYC 433 / NRRL Y-366-8</strain>
    </source>
</reference>
<dbReference type="OrthoDB" id="10535469at2759"/>
<dbReference type="EMBL" id="KV454209">
    <property type="protein sequence ID" value="ODQ61182.1"/>
    <property type="molecule type" value="Genomic_DNA"/>
</dbReference>
<dbReference type="GeneID" id="30201868"/>
<dbReference type="Pfam" id="PF06687">
    <property type="entry name" value="SUR7"/>
    <property type="match status" value="1"/>
</dbReference>
<dbReference type="InterPro" id="IPR009571">
    <property type="entry name" value="SUR7/Rim9-like_fungi"/>
</dbReference>
<keyword evidence="1" id="KW-0472">Membrane</keyword>
<evidence type="ECO:0000256" key="1">
    <source>
        <dbReference type="SAM" id="Phobius"/>
    </source>
</evidence>
<dbReference type="InterPro" id="IPR052413">
    <property type="entry name" value="SUR7_domain"/>
</dbReference>
<accession>A0A1E3P8A9</accession>
<dbReference type="GO" id="GO:0005886">
    <property type="term" value="C:plasma membrane"/>
    <property type="evidence" value="ECO:0007669"/>
    <property type="project" value="InterPro"/>
</dbReference>
<feature type="transmembrane region" description="Helical" evidence="1">
    <location>
        <begin position="146"/>
        <end position="165"/>
    </location>
</feature>